<organism evidence="3 4">
    <name type="scientific">Macrolepiota fuliginosa MF-IS2</name>
    <dbReference type="NCBI Taxonomy" id="1400762"/>
    <lineage>
        <taxon>Eukaryota</taxon>
        <taxon>Fungi</taxon>
        <taxon>Dikarya</taxon>
        <taxon>Basidiomycota</taxon>
        <taxon>Agaricomycotina</taxon>
        <taxon>Agaricomycetes</taxon>
        <taxon>Agaricomycetidae</taxon>
        <taxon>Agaricales</taxon>
        <taxon>Agaricineae</taxon>
        <taxon>Agaricaceae</taxon>
        <taxon>Macrolepiota</taxon>
    </lineage>
</organism>
<dbReference type="PANTHER" id="PTHR10039:SF17">
    <property type="entry name" value="FUNGAL STAND N-TERMINAL GOODBYE DOMAIN-CONTAINING PROTEIN-RELATED"/>
    <property type="match status" value="1"/>
</dbReference>
<keyword evidence="1" id="KW-0677">Repeat</keyword>
<name>A0A9P6BZZ2_9AGAR</name>
<evidence type="ECO:0000313" key="3">
    <source>
        <dbReference type="EMBL" id="KAF9446002.1"/>
    </source>
</evidence>
<dbReference type="AlphaFoldDB" id="A0A9P6BZZ2"/>
<comment type="caution">
    <text evidence="3">The sequence shown here is derived from an EMBL/GenBank/DDBJ whole genome shotgun (WGS) entry which is preliminary data.</text>
</comment>
<dbReference type="InterPro" id="IPR056884">
    <property type="entry name" value="NPHP3-like_N"/>
</dbReference>
<protein>
    <recommendedName>
        <fullName evidence="2">Nephrocystin 3-like N-terminal domain-containing protein</fullName>
    </recommendedName>
</protein>
<dbReference type="Proteomes" id="UP000807342">
    <property type="component" value="Unassembled WGS sequence"/>
</dbReference>
<dbReference type="InterPro" id="IPR027417">
    <property type="entry name" value="P-loop_NTPase"/>
</dbReference>
<gene>
    <name evidence="3" type="ORF">P691DRAFT_674487</name>
</gene>
<evidence type="ECO:0000259" key="2">
    <source>
        <dbReference type="Pfam" id="PF24883"/>
    </source>
</evidence>
<evidence type="ECO:0000313" key="4">
    <source>
        <dbReference type="Proteomes" id="UP000807342"/>
    </source>
</evidence>
<accession>A0A9P6BZZ2</accession>
<sequence>MTVFQQLREKGKLAAIHDSSARAYPPRCHTSTRQTLRSRIVRWGTGDENDERMYWVLGPPAVGKSAVAQTIAEEFEKKGRLGASFFFSRRNHLDDPDWVIPTLAYQLATKHPQYKRIITQRLVDDPSILEKNREVQFEKLVIEPFRILMIKYPHTIEEPLLIILDGLDECKDKQAQCELIKLINTHVRQVDDFPLRWMICSRPEWHLNAILSDADGLIVYEHEELRVDDKEAREDAERLLEAGFGKIRREYRLPNDWPPERHLQYITFTASGHLGFVSFILRFVGNEEYDDPDGQLQICMKFLGGGTTVGVSNPLRALDLLYRQILSNVPHNRLPTTMRILAFVILYNRHYYGLDSSDNQARFLNLDPATFYQSLRNLHSVVYVPPMDKSSADPLRIYHASFSDFLMDPSRSGKYWLNERAANYDFALQCLHWLENDGKDTT</sequence>
<dbReference type="Pfam" id="PF24883">
    <property type="entry name" value="NPHP3_N"/>
    <property type="match status" value="1"/>
</dbReference>
<evidence type="ECO:0000256" key="1">
    <source>
        <dbReference type="ARBA" id="ARBA00022737"/>
    </source>
</evidence>
<dbReference type="OrthoDB" id="5967843at2759"/>
<dbReference type="PANTHER" id="PTHR10039">
    <property type="entry name" value="AMELOGENIN"/>
    <property type="match status" value="1"/>
</dbReference>
<keyword evidence="4" id="KW-1185">Reference proteome</keyword>
<proteinExistence type="predicted"/>
<feature type="domain" description="Nephrocystin 3-like N-terminal" evidence="2">
    <location>
        <begin position="40"/>
        <end position="202"/>
    </location>
</feature>
<dbReference type="Gene3D" id="3.40.50.300">
    <property type="entry name" value="P-loop containing nucleotide triphosphate hydrolases"/>
    <property type="match status" value="1"/>
</dbReference>
<dbReference type="SUPFAM" id="SSF52540">
    <property type="entry name" value="P-loop containing nucleoside triphosphate hydrolases"/>
    <property type="match status" value="1"/>
</dbReference>
<reference evidence="3" key="1">
    <citation type="submission" date="2020-11" db="EMBL/GenBank/DDBJ databases">
        <authorList>
            <consortium name="DOE Joint Genome Institute"/>
            <person name="Ahrendt S."/>
            <person name="Riley R."/>
            <person name="Andreopoulos W."/>
            <person name="Labutti K."/>
            <person name="Pangilinan J."/>
            <person name="Ruiz-Duenas F.J."/>
            <person name="Barrasa J.M."/>
            <person name="Sanchez-Garcia M."/>
            <person name="Camarero S."/>
            <person name="Miyauchi S."/>
            <person name="Serrano A."/>
            <person name="Linde D."/>
            <person name="Babiker R."/>
            <person name="Drula E."/>
            <person name="Ayuso-Fernandez I."/>
            <person name="Pacheco R."/>
            <person name="Padilla G."/>
            <person name="Ferreira P."/>
            <person name="Barriuso J."/>
            <person name="Kellner H."/>
            <person name="Castanera R."/>
            <person name="Alfaro M."/>
            <person name="Ramirez L."/>
            <person name="Pisabarro A.G."/>
            <person name="Kuo A."/>
            <person name="Tritt A."/>
            <person name="Lipzen A."/>
            <person name="He G."/>
            <person name="Yan M."/>
            <person name="Ng V."/>
            <person name="Cullen D."/>
            <person name="Martin F."/>
            <person name="Rosso M.-N."/>
            <person name="Henrissat B."/>
            <person name="Hibbett D."/>
            <person name="Martinez A.T."/>
            <person name="Grigoriev I.V."/>
        </authorList>
    </citation>
    <scope>NUCLEOTIDE SEQUENCE</scope>
    <source>
        <strain evidence="3">MF-IS2</strain>
    </source>
</reference>
<dbReference type="EMBL" id="MU151268">
    <property type="protein sequence ID" value="KAF9446002.1"/>
    <property type="molecule type" value="Genomic_DNA"/>
</dbReference>